<dbReference type="PRINTS" id="PR01048">
    <property type="entry name" value="Y414FAMILY"/>
</dbReference>
<feature type="domain" description="RNA ligase Pab1020 C-terminal" evidence="2">
    <location>
        <begin position="246"/>
        <end position="369"/>
    </location>
</feature>
<evidence type="ECO:0000259" key="2">
    <source>
        <dbReference type="Pfam" id="PF18330"/>
    </source>
</evidence>
<name>A0ABD6CBK2_9EURY</name>
<dbReference type="Pfam" id="PF18330">
    <property type="entry name" value="Lig_C"/>
    <property type="match status" value="1"/>
</dbReference>
<evidence type="ECO:0000259" key="1">
    <source>
        <dbReference type="Pfam" id="PF09414"/>
    </source>
</evidence>
<dbReference type="InterPro" id="IPR001072">
    <property type="entry name" value="RNA_ligase_Pab1020"/>
</dbReference>
<dbReference type="RefSeq" id="WP_247375974.1">
    <property type="nucleotide sequence ID" value="NZ_JALLGV010000001.1"/>
</dbReference>
<keyword evidence="3" id="KW-0436">Ligase</keyword>
<comment type="caution">
    <text evidence="3">The sequence shown here is derived from an EMBL/GenBank/DDBJ whole genome shotgun (WGS) entry which is preliminary data.</text>
</comment>
<reference evidence="3 4" key="1">
    <citation type="journal article" date="2019" name="Int. J. Syst. Evol. Microbiol.">
        <title>The Global Catalogue of Microorganisms (GCM) 10K type strain sequencing project: providing services to taxonomists for standard genome sequencing and annotation.</title>
        <authorList>
            <consortium name="The Broad Institute Genomics Platform"/>
            <consortium name="The Broad Institute Genome Sequencing Center for Infectious Disease"/>
            <person name="Wu L."/>
            <person name="Ma J."/>
        </authorList>
    </citation>
    <scope>NUCLEOTIDE SEQUENCE [LARGE SCALE GENOMIC DNA]</scope>
    <source>
        <strain evidence="3 4">CGMCC 1.12125</strain>
    </source>
</reference>
<protein>
    <submittedName>
        <fullName evidence="3">RNA ligase</fullName>
    </submittedName>
</protein>
<dbReference type="GO" id="GO:0016874">
    <property type="term" value="F:ligase activity"/>
    <property type="evidence" value="ECO:0007669"/>
    <property type="project" value="UniProtKB-KW"/>
</dbReference>
<evidence type="ECO:0000313" key="3">
    <source>
        <dbReference type="EMBL" id="MFD1586808.1"/>
    </source>
</evidence>
<proteinExistence type="predicted"/>
<keyword evidence="4" id="KW-1185">Reference proteome</keyword>
<dbReference type="CDD" id="cd07894">
    <property type="entry name" value="Adenylation_RNA_ligase"/>
    <property type="match status" value="1"/>
</dbReference>
<dbReference type="SUPFAM" id="SSF56091">
    <property type="entry name" value="DNA ligase/mRNA capping enzyme, catalytic domain"/>
    <property type="match status" value="1"/>
</dbReference>
<gene>
    <name evidence="3" type="ORF">ACFR9U_07425</name>
</gene>
<dbReference type="Proteomes" id="UP001597119">
    <property type="component" value="Unassembled WGS sequence"/>
</dbReference>
<accession>A0ABD6CBK2</accession>
<sequence length="373" mass="42646">MEYHERLGLSASRFAELREHFETRTFRGREYEYLPDYRSDLNRGVVLMEDTVVDGFPKVPRTLVVEEGVPRHFEDEIAIEEKLDGFNVRVARVAGDPAAEPLAFTRSGIVCPFTTYKARELLPVESFFADHPDLMLCGEMVGPENPYTTHDYSGVESLAFRVFDVRERETGESVPVPERRDLCEQYDIPQVPFHGVYVPEEAVETLPALVDDLDDAGGEGVVMKSLDVTQQLKYTTSAANQDDLAYAFSLPFDYGQPFMFRRIIREAFQSVEFAEDEQERRDRAHDLGESVLSPMIETIERIDDGETVGEEHTVRAPPRVVEQLFDHFDDMGLKLDVVEDRREDGDRVVTFRKITQSTNDKIRAYLDGQIVTE</sequence>
<dbReference type="InterPro" id="IPR021122">
    <property type="entry name" value="RNA_ligase_dom_REL/Rnl2"/>
</dbReference>
<dbReference type="Gene3D" id="3.30.70.2160">
    <property type="match status" value="1"/>
</dbReference>
<dbReference type="Pfam" id="PF09414">
    <property type="entry name" value="RNA_ligase"/>
    <property type="match status" value="1"/>
</dbReference>
<dbReference type="InterPro" id="IPR041596">
    <property type="entry name" value="Lig_Pab1020_C"/>
</dbReference>
<organism evidence="3 4">
    <name type="scientific">Halorientalis brevis</name>
    <dbReference type="NCBI Taxonomy" id="1126241"/>
    <lineage>
        <taxon>Archaea</taxon>
        <taxon>Methanobacteriati</taxon>
        <taxon>Methanobacteriota</taxon>
        <taxon>Stenosarchaea group</taxon>
        <taxon>Halobacteria</taxon>
        <taxon>Halobacteriales</taxon>
        <taxon>Haloarculaceae</taxon>
        <taxon>Halorientalis</taxon>
    </lineage>
</organism>
<evidence type="ECO:0000313" key="4">
    <source>
        <dbReference type="Proteomes" id="UP001597119"/>
    </source>
</evidence>
<dbReference type="AlphaFoldDB" id="A0ABD6CBK2"/>
<dbReference type="NCBIfam" id="TIGR01209">
    <property type="entry name" value="RNA ligase"/>
    <property type="match status" value="1"/>
</dbReference>
<feature type="domain" description="RNA ligase" evidence="1">
    <location>
        <begin position="75"/>
        <end position="227"/>
    </location>
</feature>
<dbReference type="Gene3D" id="3.30.1490.70">
    <property type="match status" value="1"/>
</dbReference>
<dbReference type="Gene3D" id="3.30.470.30">
    <property type="entry name" value="DNA ligase/mRNA capping enzyme"/>
    <property type="match status" value="1"/>
</dbReference>
<dbReference type="EMBL" id="JBHUDJ010000003">
    <property type="protein sequence ID" value="MFD1586808.1"/>
    <property type="molecule type" value="Genomic_DNA"/>
</dbReference>